<proteinExistence type="predicted"/>
<sequence>MTVENEVHYRLVAKWIGWAGRTGLTELDPILFPISNHEVAKSQWESTLILSISIKEKNFPYGTSRNSVNFMPLP</sequence>
<protein>
    <submittedName>
        <fullName evidence="1">4314_t:CDS:1</fullName>
    </submittedName>
</protein>
<evidence type="ECO:0000313" key="2">
    <source>
        <dbReference type="Proteomes" id="UP000789525"/>
    </source>
</evidence>
<comment type="caution">
    <text evidence="1">The sequence shown here is derived from an EMBL/GenBank/DDBJ whole genome shotgun (WGS) entry which is preliminary data.</text>
</comment>
<gene>
    <name evidence="1" type="ORF">ACOLOM_LOCUS10121</name>
</gene>
<dbReference type="Proteomes" id="UP000789525">
    <property type="component" value="Unassembled WGS sequence"/>
</dbReference>
<evidence type="ECO:0000313" key="1">
    <source>
        <dbReference type="EMBL" id="CAG8698300.1"/>
    </source>
</evidence>
<accession>A0ACA9P8Y0</accession>
<organism evidence="1 2">
    <name type="scientific">Acaulospora colombiana</name>
    <dbReference type="NCBI Taxonomy" id="27376"/>
    <lineage>
        <taxon>Eukaryota</taxon>
        <taxon>Fungi</taxon>
        <taxon>Fungi incertae sedis</taxon>
        <taxon>Mucoromycota</taxon>
        <taxon>Glomeromycotina</taxon>
        <taxon>Glomeromycetes</taxon>
        <taxon>Diversisporales</taxon>
        <taxon>Acaulosporaceae</taxon>
        <taxon>Acaulospora</taxon>
    </lineage>
</organism>
<keyword evidence="2" id="KW-1185">Reference proteome</keyword>
<dbReference type="EMBL" id="CAJVPT010031594">
    <property type="protein sequence ID" value="CAG8698300.1"/>
    <property type="molecule type" value="Genomic_DNA"/>
</dbReference>
<feature type="non-terminal residue" evidence="1">
    <location>
        <position position="74"/>
    </location>
</feature>
<reference evidence="1" key="1">
    <citation type="submission" date="2021-06" db="EMBL/GenBank/DDBJ databases">
        <authorList>
            <person name="Kallberg Y."/>
            <person name="Tangrot J."/>
            <person name="Rosling A."/>
        </authorList>
    </citation>
    <scope>NUCLEOTIDE SEQUENCE</scope>
    <source>
        <strain evidence="1">CL356</strain>
    </source>
</reference>
<name>A0ACA9P8Y0_9GLOM</name>